<dbReference type="PANTHER" id="PTHR33437">
    <property type="entry name" value="OS06G0361200 PROTEIN"/>
    <property type="match status" value="1"/>
</dbReference>
<evidence type="ECO:0000259" key="2">
    <source>
        <dbReference type="Pfam" id="PF12923"/>
    </source>
</evidence>
<feature type="domain" description="Ribosomal RNA-processing protein 7 C-terminal" evidence="2">
    <location>
        <begin position="191"/>
        <end position="259"/>
    </location>
</feature>
<feature type="region of interest" description="Disordered" evidence="1">
    <location>
        <begin position="44"/>
        <end position="66"/>
    </location>
</feature>
<organism evidence="3 5">
    <name type="scientific">Cucumis melo var. makuwa</name>
    <name type="common">Oriental melon</name>
    <dbReference type="NCBI Taxonomy" id="1194695"/>
    <lineage>
        <taxon>Eukaryota</taxon>
        <taxon>Viridiplantae</taxon>
        <taxon>Streptophyta</taxon>
        <taxon>Embryophyta</taxon>
        <taxon>Tracheophyta</taxon>
        <taxon>Spermatophyta</taxon>
        <taxon>Magnoliopsida</taxon>
        <taxon>eudicotyledons</taxon>
        <taxon>Gunneridae</taxon>
        <taxon>Pentapetalae</taxon>
        <taxon>rosids</taxon>
        <taxon>fabids</taxon>
        <taxon>Cucurbitales</taxon>
        <taxon>Cucurbitaceae</taxon>
        <taxon>Benincaseae</taxon>
        <taxon>Cucumis</taxon>
    </lineage>
</organism>
<reference evidence="5 6" key="1">
    <citation type="submission" date="2019-08" db="EMBL/GenBank/DDBJ databases">
        <title>Draft genome sequences of two oriental melons (Cucumis melo L. var makuwa).</title>
        <authorList>
            <person name="Kwon S.-Y."/>
        </authorList>
    </citation>
    <scope>NUCLEOTIDE SEQUENCE [LARGE SCALE GENOMIC DNA]</scope>
    <source>
        <strain evidence="6">cv. Chang Bougi</strain>
        <strain evidence="5">cv. SW 3</strain>
        <tissue evidence="3">Leaf</tissue>
    </source>
</reference>
<gene>
    <name evidence="4" type="ORF">E5676_scaffold2510G00400</name>
    <name evidence="3" type="ORF">E6C27_scaffold1192G00150</name>
</gene>
<evidence type="ECO:0000313" key="3">
    <source>
        <dbReference type="EMBL" id="KAA0053192.1"/>
    </source>
</evidence>
<evidence type="ECO:0000313" key="6">
    <source>
        <dbReference type="Proteomes" id="UP000321947"/>
    </source>
</evidence>
<evidence type="ECO:0000313" key="4">
    <source>
        <dbReference type="EMBL" id="TYK00150.1"/>
    </source>
</evidence>
<protein>
    <submittedName>
        <fullName evidence="3">Retrotransposon gag protein</fullName>
    </submittedName>
</protein>
<sequence length="300" mass="35537">MELSIVNRGTKNFPVPEVRKDKNETKSAEKVVKSTVKESMVVNTTPLKFSKRKDGRVEKKDDGSERRRLTLKERQKKVYPLPNSDIADMLEQLLEKQLIQLPECKRLEQARKVDDPNYCKYHRVISHPVEKCFVLKELILRLAREKKIEIDLEEVAQTNHVAVMIMSEALFPRLIFEQRKSLVQFRTFEPVVVQFHQEVASEDSQQKERSIEEDDEGWIVVTRRKKRKSTLIQKESRFYRNYRRGNKAQKNKKKKKTRKLKLMHEEDKDFPQSQRLVTLADFFPTRFLCDHQNENLGVVA</sequence>
<evidence type="ECO:0000256" key="1">
    <source>
        <dbReference type="SAM" id="MobiDB-lite"/>
    </source>
</evidence>
<comment type="caution">
    <text evidence="3">The sequence shown here is derived from an EMBL/GenBank/DDBJ whole genome shotgun (WGS) entry which is preliminary data.</text>
</comment>
<dbReference type="PANTHER" id="PTHR33437:SF2">
    <property type="entry name" value="OS06G0361200 PROTEIN"/>
    <property type="match status" value="1"/>
</dbReference>
<feature type="compositionally biased region" description="Basic residues" evidence="1">
    <location>
        <begin position="243"/>
        <end position="261"/>
    </location>
</feature>
<dbReference type="Proteomes" id="UP000321947">
    <property type="component" value="Unassembled WGS sequence"/>
</dbReference>
<dbReference type="Pfam" id="PF12923">
    <property type="entry name" value="RRP7"/>
    <property type="match status" value="1"/>
</dbReference>
<evidence type="ECO:0000313" key="5">
    <source>
        <dbReference type="Proteomes" id="UP000321393"/>
    </source>
</evidence>
<dbReference type="AlphaFoldDB" id="A0A5A7UBT4"/>
<dbReference type="EMBL" id="SSTE01009679">
    <property type="protein sequence ID" value="KAA0053192.1"/>
    <property type="molecule type" value="Genomic_DNA"/>
</dbReference>
<accession>A0A5A7UBT4</accession>
<feature type="compositionally biased region" description="Basic and acidic residues" evidence="1">
    <location>
        <begin position="55"/>
        <end position="66"/>
    </location>
</feature>
<dbReference type="InterPro" id="IPR024326">
    <property type="entry name" value="RRP7_C"/>
</dbReference>
<dbReference type="EMBL" id="SSTD01017200">
    <property type="protein sequence ID" value="TYK00150.1"/>
    <property type="molecule type" value="Genomic_DNA"/>
</dbReference>
<feature type="compositionally biased region" description="Basic and acidic residues" evidence="1">
    <location>
        <begin position="17"/>
        <end position="31"/>
    </location>
</feature>
<name>A0A5A7UBT4_CUCMM</name>
<dbReference type="Proteomes" id="UP000321393">
    <property type="component" value="Unassembled WGS sequence"/>
</dbReference>
<feature type="region of interest" description="Disordered" evidence="1">
    <location>
        <begin position="243"/>
        <end position="266"/>
    </location>
</feature>
<feature type="region of interest" description="Disordered" evidence="1">
    <location>
        <begin position="1"/>
        <end position="31"/>
    </location>
</feature>
<proteinExistence type="predicted"/>